<dbReference type="InterPro" id="IPR006748">
    <property type="entry name" value="NH2Glyco/OHUrea_AB-resist_kin"/>
</dbReference>
<comment type="caution">
    <text evidence="1">The sequence shown here is derived from an EMBL/GenBank/DDBJ whole genome shotgun (WGS) entry which is preliminary data.</text>
</comment>
<dbReference type="EC" id="2.7.1.72" evidence="1"/>
<dbReference type="Gene3D" id="3.90.1200.10">
    <property type="match status" value="1"/>
</dbReference>
<evidence type="ECO:0000313" key="2">
    <source>
        <dbReference type="Proteomes" id="UP000589036"/>
    </source>
</evidence>
<dbReference type="Pfam" id="PF04655">
    <property type="entry name" value="APH_6_hur"/>
    <property type="match status" value="1"/>
</dbReference>
<proteinExistence type="predicted"/>
<keyword evidence="1" id="KW-0418">Kinase</keyword>
<sequence>MSDVTARLVDDEQRERLVRRFGGKACDWLDGLPALVDEFAAEWKLTIDGPTPHGQTSVVLRCRRVDGTAAMLKISPDPGLAASEARILRLWEDTRRVPAVWESDRRLGGLLLEAIEPGRTVSQIGEVPPMETIAELIQDLHSADIPQRELRELHPLHSRINFVFSLWEHYRSDGPAADVVPASVLHHAHARARALAASEDNVAPLHGDLHPGNVLDGGPDRGLVAVDPRACVGDAAADAVDWPLWKAESVTEIERRAGILAPAIGSSPERLLDWCRACAPMFAIAMANRGETDRPEYAVLTEFAGC</sequence>
<evidence type="ECO:0000313" key="1">
    <source>
        <dbReference type="EMBL" id="NYE49541.1"/>
    </source>
</evidence>
<gene>
    <name evidence="1" type="ORF">HDA32_004661</name>
</gene>
<dbReference type="RefSeq" id="WP_179645185.1">
    <property type="nucleotide sequence ID" value="NZ_BAAAYY010000046.1"/>
</dbReference>
<dbReference type="SUPFAM" id="SSF56112">
    <property type="entry name" value="Protein kinase-like (PK-like)"/>
    <property type="match status" value="1"/>
</dbReference>
<reference evidence="1 2" key="1">
    <citation type="submission" date="2020-07" db="EMBL/GenBank/DDBJ databases">
        <title>Sequencing the genomes of 1000 actinobacteria strains.</title>
        <authorList>
            <person name="Klenk H.-P."/>
        </authorList>
    </citation>
    <scope>NUCLEOTIDE SEQUENCE [LARGE SCALE GENOMIC DNA]</scope>
    <source>
        <strain evidence="1 2">CXB654</strain>
    </source>
</reference>
<dbReference type="AlphaFoldDB" id="A0A852U0B9"/>
<protein>
    <submittedName>
        <fullName evidence="1">Streptomycin 6-kinase</fullName>
        <ecNumber evidence="1">2.7.1.72</ecNumber>
    </submittedName>
</protein>
<dbReference type="InterPro" id="IPR011009">
    <property type="entry name" value="Kinase-like_dom_sf"/>
</dbReference>
<dbReference type="EMBL" id="JACCCC010000001">
    <property type="protein sequence ID" value="NYE49541.1"/>
    <property type="molecule type" value="Genomic_DNA"/>
</dbReference>
<accession>A0A852U0B9</accession>
<organism evidence="1 2">
    <name type="scientific">Spinactinospora alkalitolerans</name>
    <dbReference type="NCBI Taxonomy" id="687207"/>
    <lineage>
        <taxon>Bacteria</taxon>
        <taxon>Bacillati</taxon>
        <taxon>Actinomycetota</taxon>
        <taxon>Actinomycetes</taxon>
        <taxon>Streptosporangiales</taxon>
        <taxon>Nocardiopsidaceae</taxon>
        <taxon>Spinactinospora</taxon>
    </lineage>
</organism>
<dbReference type="GO" id="GO:0019748">
    <property type="term" value="P:secondary metabolic process"/>
    <property type="evidence" value="ECO:0007669"/>
    <property type="project" value="InterPro"/>
</dbReference>
<keyword evidence="1" id="KW-0808">Transferase</keyword>
<name>A0A852U0B9_9ACTN</name>
<dbReference type="GO" id="GO:0050300">
    <property type="term" value="F:aminoglycoside 6-kinase activity"/>
    <property type="evidence" value="ECO:0007669"/>
    <property type="project" value="UniProtKB-EC"/>
</dbReference>
<keyword evidence="2" id="KW-1185">Reference proteome</keyword>
<dbReference type="Proteomes" id="UP000589036">
    <property type="component" value="Unassembled WGS sequence"/>
</dbReference>